<reference evidence="1" key="1">
    <citation type="submission" date="2020-06" db="EMBL/GenBank/DDBJ databases">
        <title>Genomes of multiple members of Pneumocystis genus reveal paths to human pathogen Pneumocystis jirovecii.</title>
        <authorList>
            <person name="Cisse O.H."/>
            <person name="Ma L."/>
            <person name="Dekker J."/>
            <person name="Khil P."/>
            <person name="Jo J."/>
            <person name="Brenchley J."/>
            <person name="Blair R."/>
            <person name="Pahar B."/>
            <person name="Chabe M."/>
            <person name="Van Rompay K.A."/>
            <person name="Keesler R."/>
            <person name="Sukura A."/>
            <person name="Hirsch V."/>
            <person name="Kutty G."/>
            <person name="Liu Y."/>
            <person name="Peng L."/>
            <person name="Chen J."/>
            <person name="Song J."/>
            <person name="Weissenbacher-Lang C."/>
            <person name="Xu J."/>
            <person name="Upham N.S."/>
            <person name="Stajich J.E."/>
            <person name="Cuomo C.A."/>
            <person name="Cushion M.T."/>
            <person name="Kovacs J.A."/>
        </authorList>
    </citation>
    <scope>NUCLEOTIDE SEQUENCE</scope>
    <source>
        <strain evidence="1">2A</strain>
    </source>
</reference>
<gene>
    <name evidence="1" type="ORF">MERGE_000472</name>
</gene>
<proteinExistence type="predicted"/>
<dbReference type="OrthoDB" id="10064318at2759"/>
<keyword evidence="2" id="KW-1185">Reference proteome</keyword>
<name>A0A899GBZ0_9ASCO</name>
<dbReference type="Proteomes" id="UP000663699">
    <property type="component" value="Chromosome 10"/>
</dbReference>
<evidence type="ECO:0000313" key="1">
    <source>
        <dbReference type="EMBL" id="QSL66097.1"/>
    </source>
</evidence>
<dbReference type="EMBL" id="CP054541">
    <property type="protein sequence ID" value="QSL66097.1"/>
    <property type="molecule type" value="Genomic_DNA"/>
</dbReference>
<evidence type="ECO:0000313" key="2">
    <source>
        <dbReference type="Proteomes" id="UP000663699"/>
    </source>
</evidence>
<organism evidence="1 2">
    <name type="scientific">Pneumocystis wakefieldiae</name>
    <dbReference type="NCBI Taxonomy" id="38082"/>
    <lineage>
        <taxon>Eukaryota</taxon>
        <taxon>Fungi</taxon>
        <taxon>Dikarya</taxon>
        <taxon>Ascomycota</taxon>
        <taxon>Taphrinomycotina</taxon>
        <taxon>Pneumocystomycetes</taxon>
        <taxon>Pneumocystaceae</taxon>
        <taxon>Pneumocystis</taxon>
    </lineage>
</organism>
<accession>A0A899GBZ0</accession>
<protein>
    <submittedName>
        <fullName evidence="1">Uncharacterized protein</fullName>
    </submittedName>
</protein>
<sequence>MSCFVFSNQLNDTDLDTLNISKYVSNVEFLCIALKGRFWVNMKELNIDSLKVVFYPLLFSNVWAYNMIPNSINALSEFLFELISKKNTDDNDKRTTRSSSILDCNLRKLNKYNTKDQKAILDTWIE</sequence>
<dbReference type="AlphaFoldDB" id="A0A899GBZ0"/>